<name>A0AAV5LN86_9ROSI</name>
<protein>
    <submittedName>
        <fullName evidence="1">Uncharacterized protein</fullName>
    </submittedName>
</protein>
<reference evidence="1 2" key="1">
    <citation type="journal article" date="2021" name="Commun. Biol.">
        <title>The genome of Shorea leprosula (Dipterocarpaceae) highlights the ecological relevance of drought in aseasonal tropical rainforests.</title>
        <authorList>
            <person name="Ng K.K.S."/>
            <person name="Kobayashi M.J."/>
            <person name="Fawcett J.A."/>
            <person name="Hatakeyama M."/>
            <person name="Paape T."/>
            <person name="Ng C.H."/>
            <person name="Ang C.C."/>
            <person name="Tnah L.H."/>
            <person name="Lee C.T."/>
            <person name="Nishiyama T."/>
            <person name="Sese J."/>
            <person name="O'Brien M.J."/>
            <person name="Copetti D."/>
            <person name="Mohd Noor M.I."/>
            <person name="Ong R.C."/>
            <person name="Putra M."/>
            <person name="Sireger I.Z."/>
            <person name="Indrioko S."/>
            <person name="Kosugi Y."/>
            <person name="Izuno A."/>
            <person name="Isagi Y."/>
            <person name="Lee S.L."/>
            <person name="Shimizu K.K."/>
        </authorList>
    </citation>
    <scope>NUCLEOTIDE SEQUENCE [LARGE SCALE GENOMIC DNA]</scope>
    <source>
        <strain evidence="1">214</strain>
    </source>
</reference>
<comment type="caution">
    <text evidence="1">The sequence shown here is derived from an EMBL/GenBank/DDBJ whole genome shotgun (WGS) entry which is preliminary data.</text>
</comment>
<proteinExistence type="predicted"/>
<accession>A0AAV5LN86</accession>
<dbReference type="EMBL" id="BPVZ01000125">
    <property type="protein sequence ID" value="GKV37992.1"/>
    <property type="molecule type" value="Genomic_DNA"/>
</dbReference>
<sequence length="95" mass="10589">MQDLNKLLKETNLTIGKEDTWTWERDKLGDYSPSSGYTALVQHQPTPYQQVFEKIWNPLIPHKLSQKSGQCASNGGASPLPLLVHVGILSSNMNP</sequence>
<keyword evidence="2" id="KW-1185">Reference proteome</keyword>
<evidence type="ECO:0000313" key="2">
    <source>
        <dbReference type="Proteomes" id="UP001054252"/>
    </source>
</evidence>
<dbReference type="AlphaFoldDB" id="A0AAV5LN86"/>
<dbReference type="Proteomes" id="UP001054252">
    <property type="component" value="Unassembled WGS sequence"/>
</dbReference>
<evidence type="ECO:0000313" key="1">
    <source>
        <dbReference type="EMBL" id="GKV37992.1"/>
    </source>
</evidence>
<organism evidence="1 2">
    <name type="scientific">Rubroshorea leprosula</name>
    <dbReference type="NCBI Taxonomy" id="152421"/>
    <lineage>
        <taxon>Eukaryota</taxon>
        <taxon>Viridiplantae</taxon>
        <taxon>Streptophyta</taxon>
        <taxon>Embryophyta</taxon>
        <taxon>Tracheophyta</taxon>
        <taxon>Spermatophyta</taxon>
        <taxon>Magnoliopsida</taxon>
        <taxon>eudicotyledons</taxon>
        <taxon>Gunneridae</taxon>
        <taxon>Pentapetalae</taxon>
        <taxon>rosids</taxon>
        <taxon>malvids</taxon>
        <taxon>Malvales</taxon>
        <taxon>Dipterocarpaceae</taxon>
        <taxon>Rubroshorea</taxon>
    </lineage>
</organism>
<gene>
    <name evidence="1" type="ORF">SLEP1_g45950</name>
</gene>